<evidence type="ECO:0000256" key="1">
    <source>
        <dbReference type="SAM" id="Coils"/>
    </source>
</evidence>
<evidence type="ECO:0000313" key="3">
    <source>
        <dbReference type="EMBL" id="MFH5211308.1"/>
    </source>
</evidence>
<keyword evidence="1" id="KW-0175">Coiled coil</keyword>
<feature type="compositionally biased region" description="Low complexity" evidence="2">
    <location>
        <begin position="86"/>
        <end position="96"/>
    </location>
</feature>
<dbReference type="EMBL" id="JBIMSO010000071">
    <property type="protein sequence ID" value="MFH5211308.1"/>
    <property type="molecule type" value="Genomic_DNA"/>
</dbReference>
<sequence length="242" mass="25327">MPPRRRSAADVPLSQEDLATLGAAISAGERATVYLREPTPSLGLEAGASAKVVRISGTTVTVRPRGVDDELPFEADELRMTRRTAAENAPAAPAKPVSRRRSAKVDPAPVGPPAPVDTTPRFAPTPTAPEPVAAPAKAPTRSARGPKKVQDGVTVTIHGTLDNSWTVSVAYGSRPPGKAAPVRPDAVERAMSELDDPAARDAIDTMLSTAREAVASRIADLNRQLEEARLALAELGSTGEKL</sequence>
<reference evidence="3 4" key="1">
    <citation type="submission" date="2024-10" db="EMBL/GenBank/DDBJ databases">
        <authorList>
            <person name="Riesco R."/>
        </authorList>
    </citation>
    <scope>NUCLEOTIDE SEQUENCE [LARGE SCALE GENOMIC DNA]</scope>
    <source>
        <strain evidence="3 4">NCIMB 15449</strain>
    </source>
</reference>
<protein>
    <submittedName>
        <fullName evidence="3">DUF6319 family protein</fullName>
    </submittedName>
</protein>
<feature type="coiled-coil region" evidence="1">
    <location>
        <begin position="211"/>
        <end position="238"/>
    </location>
</feature>
<feature type="compositionally biased region" description="Low complexity" evidence="2">
    <location>
        <begin position="116"/>
        <end position="140"/>
    </location>
</feature>
<organism evidence="3 4">
    <name type="scientific">Antrihabitans spumae</name>
    <dbReference type="NCBI Taxonomy" id="3373370"/>
    <lineage>
        <taxon>Bacteria</taxon>
        <taxon>Bacillati</taxon>
        <taxon>Actinomycetota</taxon>
        <taxon>Actinomycetes</taxon>
        <taxon>Mycobacteriales</taxon>
        <taxon>Nocardiaceae</taxon>
        <taxon>Antrihabitans</taxon>
    </lineage>
</organism>
<dbReference type="Proteomes" id="UP001609175">
    <property type="component" value="Unassembled WGS sequence"/>
</dbReference>
<accession>A0ABW7JTZ4</accession>
<gene>
    <name evidence="3" type="ORF">ACHIPZ_24330</name>
</gene>
<name>A0ABW7JTZ4_9NOCA</name>
<feature type="region of interest" description="Disordered" evidence="2">
    <location>
        <begin position="82"/>
        <end position="152"/>
    </location>
</feature>
<dbReference type="Pfam" id="PF19844">
    <property type="entry name" value="DUF6319"/>
    <property type="match status" value="1"/>
</dbReference>
<dbReference type="RefSeq" id="WP_395117781.1">
    <property type="nucleotide sequence ID" value="NZ_JBIMSO010000071.1"/>
</dbReference>
<evidence type="ECO:0000313" key="4">
    <source>
        <dbReference type="Proteomes" id="UP001609175"/>
    </source>
</evidence>
<dbReference type="InterPro" id="IPR046282">
    <property type="entry name" value="DUF6319"/>
</dbReference>
<comment type="caution">
    <text evidence="3">The sequence shown here is derived from an EMBL/GenBank/DDBJ whole genome shotgun (WGS) entry which is preliminary data.</text>
</comment>
<proteinExistence type="predicted"/>
<evidence type="ECO:0000256" key="2">
    <source>
        <dbReference type="SAM" id="MobiDB-lite"/>
    </source>
</evidence>